<keyword evidence="5" id="KW-0472">Membrane</keyword>
<keyword evidence="3 4" id="KW-0597">Phosphoprotein</keyword>
<dbReference type="Gene3D" id="3.30.565.10">
    <property type="entry name" value="Histidine kinase-like ATPase, C-terminal domain"/>
    <property type="match status" value="1"/>
</dbReference>
<keyword evidence="6" id="KW-0732">Signal</keyword>
<name>A0ABN1ICY3_9GAMM</name>
<dbReference type="SUPFAM" id="SSF63829">
    <property type="entry name" value="Calcium-dependent phosphotriesterase"/>
    <property type="match status" value="2"/>
</dbReference>
<feature type="domain" description="Response regulatory" evidence="8">
    <location>
        <begin position="1066"/>
        <end position="1181"/>
    </location>
</feature>
<dbReference type="InterPro" id="IPR013783">
    <property type="entry name" value="Ig-like_fold"/>
</dbReference>
<gene>
    <name evidence="9" type="ORF">GCM10009105_06570</name>
</gene>
<dbReference type="InterPro" id="IPR001789">
    <property type="entry name" value="Sig_transdc_resp-reg_receiver"/>
</dbReference>
<dbReference type="PRINTS" id="PR00344">
    <property type="entry name" value="BCTRLSENSOR"/>
</dbReference>
<dbReference type="InterPro" id="IPR015943">
    <property type="entry name" value="WD40/YVTN_repeat-like_dom_sf"/>
</dbReference>
<dbReference type="Gene3D" id="2.130.10.10">
    <property type="entry name" value="YVTN repeat-like/Quinoprotein amine dehydrogenase"/>
    <property type="match status" value="4"/>
</dbReference>
<feature type="transmembrane region" description="Helical" evidence="5">
    <location>
        <begin position="774"/>
        <end position="794"/>
    </location>
</feature>
<evidence type="ECO:0000256" key="1">
    <source>
        <dbReference type="ARBA" id="ARBA00000085"/>
    </source>
</evidence>
<dbReference type="SUPFAM" id="SSF52172">
    <property type="entry name" value="CheY-like"/>
    <property type="match status" value="1"/>
</dbReference>
<evidence type="ECO:0000256" key="5">
    <source>
        <dbReference type="SAM" id="Phobius"/>
    </source>
</evidence>
<dbReference type="InterPro" id="IPR036097">
    <property type="entry name" value="HisK_dim/P_sf"/>
</dbReference>
<evidence type="ECO:0000313" key="10">
    <source>
        <dbReference type="Proteomes" id="UP001501523"/>
    </source>
</evidence>
<dbReference type="Pfam" id="PF02518">
    <property type="entry name" value="HATPase_c"/>
    <property type="match status" value="1"/>
</dbReference>
<dbReference type="CDD" id="cd00082">
    <property type="entry name" value="HisKA"/>
    <property type="match status" value="1"/>
</dbReference>
<dbReference type="SMART" id="SM00388">
    <property type="entry name" value="HisKA"/>
    <property type="match status" value="1"/>
</dbReference>
<dbReference type="CDD" id="cd16922">
    <property type="entry name" value="HATPase_EvgS-ArcB-TorS-like"/>
    <property type="match status" value="1"/>
</dbReference>
<dbReference type="InterPro" id="IPR011006">
    <property type="entry name" value="CheY-like_superfamily"/>
</dbReference>
<keyword evidence="9" id="KW-0067">ATP-binding</keyword>
<dbReference type="InterPro" id="IPR003594">
    <property type="entry name" value="HATPase_dom"/>
</dbReference>
<feature type="domain" description="Histidine kinase" evidence="7">
    <location>
        <begin position="827"/>
        <end position="1043"/>
    </location>
</feature>
<comment type="catalytic activity">
    <reaction evidence="1">
        <text>ATP + protein L-histidine = ADP + protein N-phospho-L-histidine.</text>
        <dbReference type="EC" id="2.7.13.3"/>
    </reaction>
</comment>
<dbReference type="InterPro" id="IPR036890">
    <property type="entry name" value="HATPase_C_sf"/>
</dbReference>
<keyword evidence="9" id="KW-0547">Nucleotide-binding</keyword>
<dbReference type="SUPFAM" id="SSF55874">
    <property type="entry name" value="ATPase domain of HSP90 chaperone/DNA topoisomerase II/histidine kinase"/>
    <property type="match status" value="1"/>
</dbReference>
<evidence type="ECO:0000256" key="4">
    <source>
        <dbReference type="PROSITE-ProRule" id="PRU00169"/>
    </source>
</evidence>
<dbReference type="Gene3D" id="3.40.50.2300">
    <property type="match status" value="1"/>
</dbReference>
<dbReference type="SUPFAM" id="SSF47384">
    <property type="entry name" value="Homodimeric domain of signal transducing histidine kinase"/>
    <property type="match status" value="1"/>
</dbReference>
<feature type="modified residue" description="4-aspartylphosphate" evidence="4">
    <location>
        <position position="1115"/>
    </location>
</feature>
<dbReference type="SMART" id="SM00448">
    <property type="entry name" value="REC"/>
    <property type="match status" value="1"/>
</dbReference>
<dbReference type="Pfam" id="PF00072">
    <property type="entry name" value="Response_reg"/>
    <property type="match status" value="1"/>
</dbReference>
<evidence type="ECO:0000259" key="8">
    <source>
        <dbReference type="PROSITE" id="PS50110"/>
    </source>
</evidence>
<dbReference type="PANTHER" id="PTHR43547:SF2">
    <property type="entry name" value="HYBRID SIGNAL TRANSDUCTION HISTIDINE KINASE C"/>
    <property type="match status" value="1"/>
</dbReference>
<proteinExistence type="predicted"/>
<dbReference type="Proteomes" id="UP001501523">
    <property type="component" value="Unassembled WGS sequence"/>
</dbReference>
<organism evidence="9 10">
    <name type="scientific">Dokdonella soli</name>
    <dbReference type="NCBI Taxonomy" id="529810"/>
    <lineage>
        <taxon>Bacteria</taxon>
        <taxon>Pseudomonadati</taxon>
        <taxon>Pseudomonadota</taxon>
        <taxon>Gammaproteobacteria</taxon>
        <taxon>Lysobacterales</taxon>
        <taxon>Rhodanobacteraceae</taxon>
        <taxon>Dokdonella</taxon>
    </lineage>
</organism>
<dbReference type="InterPro" id="IPR011123">
    <property type="entry name" value="Y_Y_Y"/>
</dbReference>
<dbReference type="Pfam" id="PF07495">
    <property type="entry name" value="Y_Y_Y"/>
    <property type="match status" value="1"/>
</dbReference>
<evidence type="ECO:0000256" key="3">
    <source>
        <dbReference type="ARBA" id="ARBA00022553"/>
    </source>
</evidence>
<dbReference type="GO" id="GO:0005524">
    <property type="term" value="F:ATP binding"/>
    <property type="evidence" value="ECO:0007669"/>
    <property type="project" value="UniProtKB-KW"/>
</dbReference>
<dbReference type="InterPro" id="IPR005467">
    <property type="entry name" value="His_kinase_dom"/>
</dbReference>
<dbReference type="Pfam" id="PF00512">
    <property type="entry name" value="HisKA"/>
    <property type="match status" value="1"/>
</dbReference>
<reference evidence="9 10" key="1">
    <citation type="journal article" date="2019" name="Int. J. Syst. Evol. Microbiol.">
        <title>The Global Catalogue of Microorganisms (GCM) 10K type strain sequencing project: providing services to taxonomists for standard genome sequencing and annotation.</title>
        <authorList>
            <consortium name="The Broad Institute Genomics Platform"/>
            <consortium name="The Broad Institute Genome Sequencing Center for Infectious Disease"/>
            <person name="Wu L."/>
            <person name="Ma J."/>
        </authorList>
    </citation>
    <scope>NUCLEOTIDE SEQUENCE [LARGE SCALE GENOMIC DNA]</scope>
    <source>
        <strain evidence="9 10">JCM 15421</strain>
    </source>
</reference>
<dbReference type="Pfam" id="PF07494">
    <property type="entry name" value="Reg_prop"/>
    <property type="match status" value="4"/>
</dbReference>
<dbReference type="EMBL" id="BAAAEU010000003">
    <property type="protein sequence ID" value="GAA0707659.1"/>
    <property type="molecule type" value="Genomic_DNA"/>
</dbReference>
<accession>A0ABN1ICY3</accession>
<dbReference type="RefSeq" id="WP_343787134.1">
    <property type="nucleotide sequence ID" value="NZ_BAAAEU010000003.1"/>
</dbReference>
<dbReference type="PROSITE" id="PS50110">
    <property type="entry name" value="RESPONSE_REGULATORY"/>
    <property type="match status" value="1"/>
</dbReference>
<feature type="signal peptide" evidence="6">
    <location>
        <begin position="1"/>
        <end position="18"/>
    </location>
</feature>
<feature type="chain" id="PRO_5045980295" description="histidine kinase" evidence="6">
    <location>
        <begin position="19"/>
        <end position="1188"/>
    </location>
</feature>
<evidence type="ECO:0000259" key="7">
    <source>
        <dbReference type="PROSITE" id="PS50109"/>
    </source>
</evidence>
<dbReference type="Gene3D" id="2.60.40.10">
    <property type="entry name" value="Immunoglobulins"/>
    <property type="match status" value="1"/>
</dbReference>
<comment type="caution">
    <text evidence="9">The sequence shown here is derived from an EMBL/GenBank/DDBJ whole genome shotgun (WGS) entry which is preliminary data.</text>
</comment>
<sequence length="1188" mass="127463">MRRLLTLPLLALAAVAFAGPPPAPPQFVPLTVDDGLPSNVTYKTVQDHDGFLWIGTQDGLARYDGVGFRVFRHDPADPASLPSNDVSALLVDRSGHLWCGGEGTGLNRLEADGKSFRHWMHAPNQLGTLGADTIFSLAEDASGAIWVGTYLGGLNRLQHDDSFLRIDHDAEDPASLRSSTVYALQADSRNRLWIGTDEGLDVREADGRIVHVELPPLTERPGASVVMSFLQEADGSMLVGTYKGLFRVGADLHYQGELANATPPLRVAALARTDADGLWIGTLAGLARLDAQGLQRYSGEEATPGGYPGTRTMDVRRDSEGGVWFALFDGGVARLPPHWRNFAAFRHMPGDPASLTRSRVKALGVDAAGAIWVAGGNNGLDRIDRINGRIERWGERLRVGGSLLTAVLPDGTERLWVGTQSGLRLYSTRTLTVSEFPVDLTRVDALPPGFVDNLARAPDGSLWASAHGGGVVRIAGEPPRVVRRYLPAEKTLGDADITALALDAKGLPWLATASGVEYYDDEKDRFAEVSTGPRDAVHALAFAPDGSLWVHRLGALERYRVGGGVMLLDQHLDAADGWPTFNARAMTVSADGIVWVTSPRGLWRVDPRSNAIRRFDARDGLPSQEFLAGALAAARDGTLYAGTLGGAVAFDPAALQLDVPAPPVRITALSVRRGNATLALDSAAPIELEHDDLDLRVEARALSYANPAANRYRFQLEGFDRTWVDAERGERVYSQLPPGHYTLRVRAANADGAWADLARPLSIHVARAPWASPLAYAAYALLALLALAAVLHAYRTRLRRRHAFALADERRRSSEQVVEAKSAFLATMGHEIRTPMTGVLGMSELLLGTDLDARQRNYATAIHQSGQLLLRLVNDSLDIARIDAGKFALDDQQLDPAAIAREVAELQQPLAQRKGLSITLKVAEGVPALIWGDALRIKQILLNLVNNALKFTERGGVTLALSRVGPGHLRFHVADTGPGMSAEVCARLFNRFEQAEGVTRRHGGSGLGLAICRELTLLMGGTITVSSTPGEGSVFDVDLPIYEAKQAAHDAAVATARAPDVSAPLDVLLVEDDVTVAEVIVGLLAHLGHRATHVSNGLAALTELKVMRYGLALIDLDLPGIDGLTLARMLRSGGHETLPLIAVTARSVGDEEAQIREAGMDALLRKPLTTPLLADAMAATLAGRKADA</sequence>
<dbReference type="PROSITE" id="PS50109">
    <property type="entry name" value="HIS_KIN"/>
    <property type="match status" value="1"/>
</dbReference>
<protein>
    <recommendedName>
        <fullName evidence="2">histidine kinase</fullName>
        <ecNumber evidence="2">2.7.13.3</ecNumber>
    </recommendedName>
</protein>
<keyword evidence="10" id="KW-1185">Reference proteome</keyword>
<dbReference type="InterPro" id="IPR004358">
    <property type="entry name" value="Sig_transdc_His_kin-like_C"/>
</dbReference>
<dbReference type="CDD" id="cd17546">
    <property type="entry name" value="REC_hyHK_CKI1_RcsC-like"/>
    <property type="match status" value="1"/>
</dbReference>
<dbReference type="InterPro" id="IPR003661">
    <property type="entry name" value="HisK_dim/P_dom"/>
</dbReference>
<keyword evidence="5" id="KW-0812">Transmembrane</keyword>
<dbReference type="EC" id="2.7.13.3" evidence="2"/>
<dbReference type="SMART" id="SM00387">
    <property type="entry name" value="HATPase_c"/>
    <property type="match status" value="1"/>
</dbReference>
<evidence type="ECO:0000256" key="2">
    <source>
        <dbReference type="ARBA" id="ARBA00012438"/>
    </source>
</evidence>
<dbReference type="Gene3D" id="1.10.287.130">
    <property type="match status" value="1"/>
</dbReference>
<evidence type="ECO:0000313" key="9">
    <source>
        <dbReference type="EMBL" id="GAA0707659.1"/>
    </source>
</evidence>
<evidence type="ECO:0000256" key="6">
    <source>
        <dbReference type="SAM" id="SignalP"/>
    </source>
</evidence>
<dbReference type="PANTHER" id="PTHR43547">
    <property type="entry name" value="TWO-COMPONENT HISTIDINE KINASE"/>
    <property type="match status" value="1"/>
</dbReference>
<keyword evidence="5" id="KW-1133">Transmembrane helix</keyword>
<dbReference type="InterPro" id="IPR011110">
    <property type="entry name" value="Reg_prop"/>
</dbReference>